<feature type="region of interest" description="Disordered" evidence="1">
    <location>
        <begin position="1"/>
        <end position="20"/>
    </location>
</feature>
<evidence type="ECO:0000313" key="2">
    <source>
        <dbReference type="EMBL" id="KAK3253387.1"/>
    </source>
</evidence>
<evidence type="ECO:0000313" key="3">
    <source>
        <dbReference type="Proteomes" id="UP001190700"/>
    </source>
</evidence>
<protein>
    <submittedName>
        <fullName evidence="2">Uncharacterized protein</fullName>
    </submittedName>
</protein>
<dbReference type="AlphaFoldDB" id="A0AAE0F6Q6"/>
<proteinExistence type="predicted"/>
<dbReference type="EMBL" id="LGRX02024847">
    <property type="protein sequence ID" value="KAK3253387.1"/>
    <property type="molecule type" value="Genomic_DNA"/>
</dbReference>
<sequence length="340" mass="38472">MHTLRTYFARASDSPPPTDLANVRTVAREEAKYIADWTAAARELFARAKEGAKNRDIDFALPSPDFLADLAEAQKGRCAITGLRMLPRQPAESEGLPSDECWRRFAPSVDRIRSDGHYTRDNVQLTCVFANVGKAESDDDSFKRFLTGLAIDPTEKNQNAIEAPPLRPPKRKAATRGDVVKRKREVALLQCDAKEKRIKISMSKMEREYAVETTASLPTDSVSYNVDGVRRPSTTVPEWSMIILRWCDTRLRAAEWPFSFSEAIDTQPIFEDFSKNTLPPTHGHISKIGFTKTIKKIFTDSVYSFKGPNNRLKLKFKGIEECETAFRAHLRTKRISLDTL</sequence>
<dbReference type="Gene3D" id="3.30.40.220">
    <property type="match status" value="1"/>
</dbReference>
<evidence type="ECO:0000256" key="1">
    <source>
        <dbReference type="SAM" id="MobiDB-lite"/>
    </source>
</evidence>
<accession>A0AAE0F6Q6</accession>
<comment type="caution">
    <text evidence="2">The sequence shown here is derived from an EMBL/GenBank/DDBJ whole genome shotgun (WGS) entry which is preliminary data.</text>
</comment>
<dbReference type="Proteomes" id="UP001190700">
    <property type="component" value="Unassembled WGS sequence"/>
</dbReference>
<gene>
    <name evidence="2" type="ORF">CYMTET_37386</name>
</gene>
<reference evidence="2 3" key="1">
    <citation type="journal article" date="2015" name="Genome Biol. Evol.">
        <title>Comparative Genomics of a Bacterivorous Green Alga Reveals Evolutionary Causalities and Consequences of Phago-Mixotrophic Mode of Nutrition.</title>
        <authorList>
            <person name="Burns J.A."/>
            <person name="Paasch A."/>
            <person name="Narechania A."/>
            <person name="Kim E."/>
        </authorList>
    </citation>
    <scope>NUCLEOTIDE SEQUENCE [LARGE SCALE GENOMIC DNA]</scope>
    <source>
        <strain evidence="2 3">PLY_AMNH</strain>
    </source>
</reference>
<name>A0AAE0F6Q6_9CHLO</name>
<keyword evidence="3" id="KW-1185">Reference proteome</keyword>
<organism evidence="2 3">
    <name type="scientific">Cymbomonas tetramitiformis</name>
    <dbReference type="NCBI Taxonomy" id="36881"/>
    <lineage>
        <taxon>Eukaryota</taxon>
        <taxon>Viridiplantae</taxon>
        <taxon>Chlorophyta</taxon>
        <taxon>Pyramimonadophyceae</taxon>
        <taxon>Pyramimonadales</taxon>
        <taxon>Pyramimonadaceae</taxon>
        <taxon>Cymbomonas</taxon>
    </lineage>
</organism>